<reference evidence="1 2" key="1">
    <citation type="submission" date="2021-06" db="EMBL/GenBank/DDBJ databases">
        <title>Caerostris extrusa draft genome.</title>
        <authorList>
            <person name="Kono N."/>
            <person name="Arakawa K."/>
        </authorList>
    </citation>
    <scope>NUCLEOTIDE SEQUENCE [LARGE SCALE GENOMIC DNA]</scope>
</reference>
<protein>
    <submittedName>
        <fullName evidence="1">Uncharacterized protein</fullName>
    </submittedName>
</protein>
<organism evidence="1 2">
    <name type="scientific">Caerostris extrusa</name>
    <name type="common">Bark spider</name>
    <name type="synonym">Caerostris bankana</name>
    <dbReference type="NCBI Taxonomy" id="172846"/>
    <lineage>
        <taxon>Eukaryota</taxon>
        <taxon>Metazoa</taxon>
        <taxon>Ecdysozoa</taxon>
        <taxon>Arthropoda</taxon>
        <taxon>Chelicerata</taxon>
        <taxon>Arachnida</taxon>
        <taxon>Araneae</taxon>
        <taxon>Araneomorphae</taxon>
        <taxon>Entelegynae</taxon>
        <taxon>Araneoidea</taxon>
        <taxon>Araneidae</taxon>
        <taxon>Caerostris</taxon>
    </lineage>
</organism>
<keyword evidence="2" id="KW-1185">Reference proteome</keyword>
<proteinExistence type="predicted"/>
<accession>A0AAV4MBU8</accession>
<dbReference type="Proteomes" id="UP001054945">
    <property type="component" value="Unassembled WGS sequence"/>
</dbReference>
<name>A0AAV4MBU8_CAEEX</name>
<dbReference type="EMBL" id="BPLR01001949">
    <property type="protein sequence ID" value="GIX68294.1"/>
    <property type="molecule type" value="Genomic_DNA"/>
</dbReference>
<evidence type="ECO:0000313" key="1">
    <source>
        <dbReference type="EMBL" id="GIX68294.1"/>
    </source>
</evidence>
<evidence type="ECO:0000313" key="2">
    <source>
        <dbReference type="Proteomes" id="UP001054945"/>
    </source>
</evidence>
<sequence length="89" mass="10200">MVDCLCNVWWLNVFQNLSIESRIYDIRNFRIIKLNSKAVKPISPDSLWRIFSPGIFRIPDCPIGTSEPFGTNRNTHFPFSVVVITGGRS</sequence>
<dbReference type="AlphaFoldDB" id="A0AAV4MBU8"/>
<gene>
    <name evidence="1" type="ORF">CEXT_325721</name>
</gene>
<comment type="caution">
    <text evidence="1">The sequence shown here is derived from an EMBL/GenBank/DDBJ whole genome shotgun (WGS) entry which is preliminary data.</text>
</comment>